<evidence type="ECO:0000256" key="2">
    <source>
        <dbReference type="ARBA" id="ARBA00022827"/>
    </source>
</evidence>
<proteinExistence type="predicted"/>
<keyword evidence="2" id="KW-0274">FAD</keyword>
<organism evidence="3 4">
    <name type="scientific">Fusarium oxysporum f. sp. rapae</name>
    <dbReference type="NCBI Taxonomy" id="485398"/>
    <lineage>
        <taxon>Eukaryota</taxon>
        <taxon>Fungi</taxon>
        <taxon>Dikarya</taxon>
        <taxon>Ascomycota</taxon>
        <taxon>Pezizomycotina</taxon>
        <taxon>Sordariomycetes</taxon>
        <taxon>Hypocreomycetidae</taxon>
        <taxon>Hypocreales</taxon>
        <taxon>Nectriaceae</taxon>
        <taxon>Fusarium</taxon>
        <taxon>Fusarium oxysporum species complex</taxon>
    </lineage>
</organism>
<protein>
    <submittedName>
        <fullName evidence="3">Fumarate reductase flavoprotein subunit</fullName>
    </submittedName>
</protein>
<dbReference type="AlphaFoldDB" id="A0A8J5NK88"/>
<comment type="cofactor">
    <cofactor evidence="1">
        <name>FAD</name>
        <dbReference type="ChEBI" id="CHEBI:57692"/>
    </cofactor>
</comment>
<reference evidence="3" key="1">
    <citation type="submission" date="2021-04" db="EMBL/GenBank/DDBJ databases">
        <title>First draft genome resource for Brassicaceae pathogens Fusarium oxysporum f. sp. raphani and Fusarium oxysporum f. sp. rapae.</title>
        <authorList>
            <person name="Asai S."/>
        </authorList>
    </citation>
    <scope>NUCLEOTIDE SEQUENCE</scope>
    <source>
        <strain evidence="3">Tf1208</strain>
    </source>
</reference>
<name>A0A8J5NK88_FUSOX</name>
<comment type="caution">
    <text evidence="3">The sequence shown here is derived from an EMBL/GenBank/DDBJ whole genome shotgun (WGS) entry which is preliminary data.</text>
</comment>
<gene>
    <name evidence="3" type="ORF">Forpe1208_v012718</name>
</gene>
<dbReference type="EMBL" id="JAELUQ010000010">
    <property type="protein sequence ID" value="KAG7407206.1"/>
    <property type="molecule type" value="Genomic_DNA"/>
</dbReference>
<accession>A0A8J5NK88</accession>
<dbReference type="Proteomes" id="UP000694050">
    <property type="component" value="Unassembled WGS sequence"/>
</dbReference>
<dbReference type="InterPro" id="IPR050315">
    <property type="entry name" value="FAD-oxidoreductase_2"/>
</dbReference>
<evidence type="ECO:0000256" key="1">
    <source>
        <dbReference type="ARBA" id="ARBA00001974"/>
    </source>
</evidence>
<dbReference type="PANTHER" id="PTHR43400:SF7">
    <property type="entry name" value="FAD-DEPENDENT OXIDOREDUCTASE 2 FAD BINDING DOMAIN-CONTAINING PROTEIN"/>
    <property type="match status" value="1"/>
</dbReference>
<keyword evidence="2" id="KW-0285">Flavoprotein</keyword>
<sequence>MGHAIVLGSPPALIDDRYRSRLYRALGDSEEAGSILPKLDSTQWAKAKSQLSTETQSELILQRLHWLVWEHKKAPSIDSLATKIDVDRGSLQEIISAYNDAIANGKEDVMKKEAEYCTPIAKPAFYNLDISAHLDGVQTVIGLTLGGLRVYGKSGLALRQDNTRIQCRYAAGRNAVGIGSNGYVSGLSIADRVFSGRRAGLHAAKQ</sequence>
<dbReference type="PANTHER" id="PTHR43400">
    <property type="entry name" value="FUMARATE REDUCTASE"/>
    <property type="match status" value="1"/>
</dbReference>
<evidence type="ECO:0000313" key="4">
    <source>
        <dbReference type="Proteomes" id="UP000694050"/>
    </source>
</evidence>
<evidence type="ECO:0000313" key="3">
    <source>
        <dbReference type="EMBL" id="KAG7407206.1"/>
    </source>
</evidence>